<dbReference type="EMBL" id="SHKK01000001">
    <property type="protein sequence ID" value="RZT78075.1"/>
    <property type="molecule type" value="Genomic_DNA"/>
</dbReference>
<gene>
    <name evidence="10" type="ORF">EV382_1256</name>
</gene>
<dbReference type="InterPro" id="IPR036025">
    <property type="entry name" value="RtcB-like_sf"/>
</dbReference>
<evidence type="ECO:0000256" key="6">
    <source>
        <dbReference type="ARBA" id="ARBA00022800"/>
    </source>
</evidence>
<dbReference type="Proteomes" id="UP000293781">
    <property type="component" value="Unassembled WGS sequence"/>
</dbReference>
<evidence type="ECO:0000256" key="4">
    <source>
        <dbReference type="ARBA" id="ARBA00022723"/>
    </source>
</evidence>
<dbReference type="GO" id="GO:0170057">
    <property type="term" value="F:RNA ligase (GTP) activity"/>
    <property type="evidence" value="ECO:0007669"/>
    <property type="project" value="UniProtKB-EC"/>
</dbReference>
<reference evidence="10 11" key="1">
    <citation type="submission" date="2019-02" db="EMBL/GenBank/DDBJ databases">
        <title>Sequencing the genomes of 1000 actinobacteria strains.</title>
        <authorList>
            <person name="Klenk H.-P."/>
        </authorList>
    </citation>
    <scope>NUCLEOTIDE SEQUENCE [LARGE SCALE GENOMIC DNA]</scope>
    <source>
        <strain evidence="10 11">DSM 45888</strain>
    </source>
</reference>
<protein>
    <recommendedName>
        <fullName evidence="2">3'-phosphate/5'-hydroxy nucleic acid ligase</fullName>
        <ecNumber evidence="2">6.5.1.8</ecNumber>
    </recommendedName>
</protein>
<keyword evidence="6" id="KW-0692">RNA repair</keyword>
<evidence type="ECO:0000256" key="8">
    <source>
        <dbReference type="ARBA" id="ARBA00023211"/>
    </source>
</evidence>
<evidence type="ECO:0000256" key="1">
    <source>
        <dbReference type="ARBA" id="ARBA00001936"/>
    </source>
</evidence>
<keyword evidence="3 10" id="KW-0436">Ligase</keyword>
<dbReference type="GO" id="GO:0005525">
    <property type="term" value="F:GTP binding"/>
    <property type="evidence" value="ECO:0007669"/>
    <property type="project" value="UniProtKB-KW"/>
</dbReference>
<dbReference type="GO" id="GO:0046872">
    <property type="term" value="F:metal ion binding"/>
    <property type="evidence" value="ECO:0007669"/>
    <property type="project" value="UniProtKB-KW"/>
</dbReference>
<evidence type="ECO:0000313" key="10">
    <source>
        <dbReference type="EMBL" id="RZT78075.1"/>
    </source>
</evidence>
<comment type="catalytic activity">
    <reaction evidence="9">
        <text>a 3'-end 3'-phospho-ribonucleotide-RNA + a 5'-end dephospho-ribonucleoside-RNA + GTP = a ribonucleotidyl-ribonucleotide-RNA + GMP + diphosphate</text>
        <dbReference type="Rhea" id="RHEA:68076"/>
        <dbReference type="Rhea" id="RHEA-COMP:10463"/>
        <dbReference type="Rhea" id="RHEA-COMP:13936"/>
        <dbReference type="Rhea" id="RHEA-COMP:17355"/>
        <dbReference type="ChEBI" id="CHEBI:33019"/>
        <dbReference type="ChEBI" id="CHEBI:37565"/>
        <dbReference type="ChEBI" id="CHEBI:58115"/>
        <dbReference type="ChEBI" id="CHEBI:83062"/>
        <dbReference type="ChEBI" id="CHEBI:138284"/>
        <dbReference type="ChEBI" id="CHEBI:173118"/>
        <dbReference type="EC" id="6.5.1.8"/>
    </reaction>
</comment>
<accession>A0A4Q7UAL1</accession>
<dbReference type="RefSeq" id="WP_165435731.1">
    <property type="nucleotide sequence ID" value="NZ_JBEZZO010000015.1"/>
</dbReference>
<evidence type="ECO:0000256" key="5">
    <source>
        <dbReference type="ARBA" id="ARBA00022741"/>
    </source>
</evidence>
<name>A0A4Q7UAL1_9ACTN</name>
<evidence type="ECO:0000313" key="11">
    <source>
        <dbReference type="Proteomes" id="UP000293781"/>
    </source>
</evidence>
<keyword evidence="11" id="KW-1185">Reference proteome</keyword>
<keyword evidence="8" id="KW-0464">Manganese</keyword>
<dbReference type="InterPro" id="IPR001233">
    <property type="entry name" value="RtcB"/>
</dbReference>
<keyword evidence="7" id="KW-0342">GTP-binding</keyword>
<keyword evidence="4" id="KW-0479">Metal-binding</keyword>
<keyword evidence="5" id="KW-0547">Nucleotide-binding</keyword>
<dbReference type="Pfam" id="PF01139">
    <property type="entry name" value="RtcB"/>
    <property type="match status" value="1"/>
</dbReference>
<dbReference type="SUPFAM" id="SSF103365">
    <property type="entry name" value="Hypothetical protein PH1602"/>
    <property type="match status" value="1"/>
</dbReference>
<comment type="caution">
    <text evidence="10">The sequence shown here is derived from an EMBL/GenBank/DDBJ whole genome shotgun (WGS) entry which is preliminary data.</text>
</comment>
<dbReference type="AlphaFoldDB" id="A0A4Q7UAL1"/>
<evidence type="ECO:0000256" key="3">
    <source>
        <dbReference type="ARBA" id="ARBA00022598"/>
    </source>
</evidence>
<evidence type="ECO:0000256" key="7">
    <source>
        <dbReference type="ARBA" id="ARBA00023134"/>
    </source>
</evidence>
<dbReference type="Gene3D" id="3.90.1860.10">
    <property type="entry name" value="tRNA-splicing ligase RtcB"/>
    <property type="match status" value="1"/>
</dbReference>
<sequence length="451" mass="48407">MTYSSFDHFEGRFRNAGDRAVRFLLGGEFLGPLLASPLRDRLARVAQLPYVHGPVVVHPDVSVKPFGFPAGIALHTEPGWLYPLSAPDMGCGYLVVDSGITVDPDEMDRTAMASAYDGMLRQIAVDSPDRPDASCHVRDVLVGGLDALAAPAAFTTSAAPAEEHNDWPTELALLDPDFTDTTLQRSLGSAAGHFVACYVVQQPLRPSTPSTGRIIVVVHVGAAPIRDHLNRRGLFLDLAQDAVHSGISLEHDAADGLFAVDLDSTRGRALLGTAMAARNFGYANRQIVADRVIQALTAALPTAVVAPAVQLRHVDHTAFEQVDDAIRARRGLQPLHAARPVFITGGEHTHAYLCHSGDDTAVSDGVCCHGAPVRETPAVPPSVWDRPDLDVSPGALRGWVDTMTANTRFDESRFWADLGNIEGVIGQLASLGIARPAARLRQLMNYRELGL</sequence>
<proteinExistence type="predicted"/>
<comment type="cofactor">
    <cofactor evidence="1">
        <name>Mn(2+)</name>
        <dbReference type="ChEBI" id="CHEBI:29035"/>
    </cofactor>
</comment>
<dbReference type="GO" id="GO:0006396">
    <property type="term" value="P:RNA processing"/>
    <property type="evidence" value="ECO:0007669"/>
    <property type="project" value="InterPro"/>
</dbReference>
<dbReference type="EC" id="6.5.1.8" evidence="2"/>
<dbReference type="GO" id="GO:0042245">
    <property type="term" value="P:RNA repair"/>
    <property type="evidence" value="ECO:0007669"/>
    <property type="project" value="UniProtKB-KW"/>
</dbReference>
<organism evidence="10 11">
    <name type="scientific">Micromonospora violae</name>
    <dbReference type="NCBI Taxonomy" id="1278207"/>
    <lineage>
        <taxon>Bacteria</taxon>
        <taxon>Bacillati</taxon>
        <taxon>Actinomycetota</taxon>
        <taxon>Actinomycetes</taxon>
        <taxon>Micromonosporales</taxon>
        <taxon>Micromonosporaceae</taxon>
        <taxon>Micromonospora</taxon>
    </lineage>
</organism>
<evidence type="ECO:0000256" key="9">
    <source>
        <dbReference type="ARBA" id="ARBA00047746"/>
    </source>
</evidence>
<evidence type="ECO:0000256" key="2">
    <source>
        <dbReference type="ARBA" id="ARBA00012726"/>
    </source>
</evidence>